<sequence>MQLCRLFTKGLFGNRMNLEEVKMDDGKGGSCEDSISTLYVKETKDDDVVVGSSRIINLNMMQEETLEATIMDLEELANRIKWIKIIQETNQDTTSSSSAVAAPSHWKFAD</sequence>
<proteinExistence type="predicted"/>
<accession>A0ACB8Y9G6</accession>
<organism evidence="1 2">
    <name type="scientific">Arctium lappa</name>
    <name type="common">Greater burdock</name>
    <name type="synonym">Lappa major</name>
    <dbReference type="NCBI Taxonomy" id="4217"/>
    <lineage>
        <taxon>Eukaryota</taxon>
        <taxon>Viridiplantae</taxon>
        <taxon>Streptophyta</taxon>
        <taxon>Embryophyta</taxon>
        <taxon>Tracheophyta</taxon>
        <taxon>Spermatophyta</taxon>
        <taxon>Magnoliopsida</taxon>
        <taxon>eudicotyledons</taxon>
        <taxon>Gunneridae</taxon>
        <taxon>Pentapetalae</taxon>
        <taxon>asterids</taxon>
        <taxon>campanulids</taxon>
        <taxon>Asterales</taxon>
        <taxon>Asteraceae</taxon>
        <taxon>Carduoideae</taxon>
        <taxon>Cardueae</taxon>
        <taxon>Arctiinae</taxon>
        <taxon>Arctium</taxon>
    </lineage>
</organism>
<protein>
    <submittedName>
        <fullName evidence="1">Uncharacterized protein</fullName>
    </submittedName>
</protein>
<keyword evidence="2" id="KW-1185">Reference proteome</keyword>
<dbReference type="Proteomes" id="UP001055879">
    <property type="component" value="Linkage Group LG13"/>
</dbReference>
<gene>
    <name evidence="1" type="ORF">L6452_36289</name>
</gene>
<evidence type="ECO:0000313" key="2">
    <source>
        <dbReference type="Proteomes" id="UP001055879"/>
    </source>
</evidence>
<name>A0ACB8Y9G6_ARCLA</name>
<comment type="caution">
    <text evidence="1">The sequence shown here is derived from an EMBL/GenBank/DDBJ whole genome shotgun (WGS) entry which is preliminary data.</text>
</comment>
<reference evidence="1 2" key="2">
    <citation type="journal article" date="2022" name="Mol. Ecol. Resour.">
        <title>The genomes of chicory, endive, great burdock and yacon provide insights into Asteraceae paleo-polyploidization history and plant inulin production.</title>
        <authorList>
            <person name="Fan W."/>
            <person name="Wang S."/>
            <person name="Wang H."/>
            <person name="Wang A."/>
            <person name="Jiang F."/>
            <person name="Liu H."/>
            <person name="Zhao H."/>
            <person name="Xu D."/>
            <person name="Zhang Y."/>
        </authorList>
    </citation>
    <scope>NUCLEOTIDE SEQUENCE [LARGE SCALE GENOMIC DNA]</scope>
    <source>
        <strain evidence="2">cv. Niubang</strain>
    </source>
</reference>
<evidence type="ECO:0000313" key="1">
    <source>
        <dbReference type="EMBL" id="KAI3681490.1"/>
    </source>
</evidence>
<dbReference type="EMBL" id="CM042059">
    <property type="protein sequence ID" value="KAI3681490.1"/>
    <property type="molecule type" value="Genomic_DNA"/>
</dbReference>
<reference evidence="2" key="1">
    <citation type="journal article" date="2022" name="Mol. Ecol. Resour.">
        <title>The genomes of chicory, endive, great burdock and yacon provide insights into Asteraceae palaeo-polyploidization history and plant inulin production.</title>
        <authorList>
            <person name="Fan W."/>
            <person name="Wang S."/>
            <person name="Wang H."/>
            <person name="Wang A."/>
            <person name="Jiang F."/>
            <person name="Liu H."/>
            <person name="Zhao H."/>
            <person name="Xu D."/>
            <person name="Zhang Y."/>
        </authorList>
    </citation>
    <scope>NUCLEOTIDE SEQUENCE [LARGE SCALE GENOMIC DNA]</scope>
    <source>
        <strain evidence="2">cv. Niubang</strain>
    </source>
</reference>